<dbReference type="EMBL" id="JAZHOG010000001">
    <property type="protein sequence ID" value="MEJ8566072.1"/>
    <property type="molecule type" value="Genomic_DNA"/>
</dbReference>
<organism evidence="1 2">
    <name type="scientific">Elongatibacter sediminis</name>
    <dbReference type="NCBI Taxonomy" id="3119006"/>
    <lineage>
        <taxon>Bacteria</taxon>
        <taxon>Pseudomonadati</taxon>
        <taxon>Pseudomonadota</taxon>
        <taxon>Gammaproteobacteria</taxon>
        <taxon>Chromatiales</taxon>
        <taxon>Wenzhouxiangellaceae</taxon>
        <taxon>Elongatibacter</taxon>
    </lineage>
</organism>
<dbReference type="Pfam" id="PF07311">
    <property type="entry name" value="Dodecin"/>
    <property type="match status" value="1"/>
</dbReference>
<proteinExistence type="predicted"/>
<comment type="caution">
    <text evidence="1">The sequence shown here is derived from an EMBL/GenBank/DDBJ whole genome shotgun (WGS) entry which is preliminary data.</text>
</comment>
<accession>A0AAW9R674</accession>
<evidence type="ECO:0000313" key="2">
    <source>
        <dbReference type="Proteomes" id="UP001359886"/>
    </source>
</evidence>
<dbReference type="InterPro" id="IPR036694">
    <property type="entry name" value="Dodecin-like_sf"/>
</dbReference>
<dbReference type="InterPro" id="IPR009923">
    <property type="entry name" value="Dodecin"/>
</dbReference>
<keyword evidence="2" id="KW-1185">Reference proteome</keyword>
<dbReference type="AlphaFoldDB" id="A0AAW9R674"/>
<dbReference type="Gene3D" id="3.30.1660.10">
    <property type="entry name" value="Flavin-binding protein dodecin"/>
    <property type="match status" value="1"/>
</dbReference>
<evidence type="ECO:0000313" key="1">
    <source>
        <dbReference type="EMBL" id="MEJ8566072.1"/>
    </source>
</evidence>
<dbReference type="RefSeq" id="WP_354693396.1">
    <property type="nucleotide sequence ID" value="NZ_JAZHOG010000001.1"/>
</dbReference>
<dbReference type="Proteomes" id="UP001359886">
    <property type="component" value="Unassembled WGS sequence"/>
</dbReference>
<gene>
    <name evidence="1" type="ORF">V3330_00435</name>
</gene>
<reference evidence="1 2" key="1">
    <citation type="submission" date="2024-02" db="EMBL/GenBank/DDBJ databases">
        <title>A novel Wenzhouxiangellaceae bacterium, isolated from coastal sediments.</title>
        <authorList>
            <person name="Du Z.-J."/>
            <person name="Ye Y.-Q."/>
            <person name="Zhang X.-Y."/>
        </authorList>
    </citation>
    <scope>NUCLEOTIDE SEQUENCE [LARGE SCALE GENOMIC DNA]</scope>
    <source>
        <strain evidence="1 2">CH-27</strain>
    </source>
</reference>
<name>A0AAW9R674_9GAMM</name>
<protein>
    <submittedName>
        <fullName evidence="1">Dodecin family protein</fullName>
    </submittedName>
</protein>
<sequence length="67" mass="7478">MSVAKVTEISSASTQSFEDAITRGIQRASRTVHGIQSAWVNEQSVVVNDNQVTEWRVNLKVTFLLDE</sequence>
<dbReference type="PANTHER" id="PTHR39324">
    <property type="entry name" value="CALCIUM DODECIN"/>
    <property type="match status" value="1"/>
</dbReference>
<dbReference type="PANTHER" id="PTHR39324:SF1">
    <property type="entry name" value="CALCIUM DODECIN"/>
    <property type="match status" value="1"/>
</dbReference>
<dbReference type="SUPFAM" id="SSF89807">
    <property type="entry name" value="Dodecin-like"/>
    <property type="match status" value="1"/>
</dbReference>
<dbReference type="InterPro" id="IPR025543">
    <property type="entry name" value="Dodecin-like"/>
</dbReference>